<dbReference type="SUPFAM" id="SSF64167">
    <property type="entry name" value="SurE-like"/>
    <property type="match status" value="1"/>
</dbReference>
<dbReference type="Pfam" id="PF01975">
    <property type="entry name" value="SurE"/>
    <property type="match status" value="1"/>
</dbReference>
<reference evidence="9 10" key="1">
    <citation type="submission" date="2020-05" db="EMBL/GenBank/DDBJ databases">
        <title>Azospirillum oleiclasticum sp. nov, a nitrogen-fixing and heavy crude oil-emulsifying bacterium isolated from the crude oil of Yumen Oilfield.</title>
        <authorList>
            <person name="Wu D."/>
            <person name="Cai M."/>
            <person name="Zhang X."/>
        </authorList>
    </citation>
    <scope>NUCLEOTIDE SEQUENCE [LARGE SCALE GENOMIC DNA]</scope>
    <source>
        <strain evidence="9 10">ROY-1-1-2</strain>
    </source>
</reference>
<dbReference type="NCBIfam" id="NF001490">
    <property type="entry name" value="PRK00346.1-4"/>
    <property type="match status" value="1"/>
</dbReference>
<evidence type="ECO:0000256" key="1">
    <source>
        <dbReference type="ARBA" id="ARBA00000815"/>
    </source>
</evidence>
<keyword evidence="10" id="KW-1185">Reference proteome</keyword>
<dbReference type="EMBL" id="JABFDB010000013">
    <property type="protein sequence ID" value="NYZ21747.1"/>
    <property type="molecule type" value="Genomic_DNA"/>
</dbReference>
<dbReference type="NCBIfam" id="TIGR00087">
    <property type="entry name" value="surE"/>
    <property type="match status" value="1"/>
</dbReference>
<organism evidence="9 10">
    <name type="scientific">Azospirillum oleiclasticum</name>
    <dbReference type="NCBI Taxonomy" id="2735135"/>
    <lineage>
        <taxon>Bacteria</taxon>
        <taxon>Pseudomonadati</taxon>
        <taxon>Pseudomonadota</taxon>
        <taxon>Alphaproteobacteria</taxon>
        <taxon>Rhodospirillales</taxon>
        <taxon>Azospirillaceae</taxon>
        <taxon>Azospirillum</taxon>
    </lineage>
</organism>
<protein>
    <recommendedName>
        <fullName evidence="7">5'-nucleotidase SurE</fullName>
        <ecNumber evidence="7">3.1.3.5</ecNumber>
    </recommendedName>
    <alternativeName>
        <fullName evidence="7">Nucleoside 5'-monophosphate phosphohydrolase</fullName>
    </alternativeName>
</protein>
<sequence length="261" mass="28331">MFELPLDLSKARILVTNDDGIHADGIQVLERIARSLSDDVWVVAPEAEQSAASHSLTIHRPLRLRQYAEKRYSVDGTPTDCVLLAVNKIMAESKPTLVLSGVNQGSNIGEDVTYSGTIAAAMEATLLGVPAIALSQHYERADGPPNWATAERWGPEVVRKAVTVAWPRNVLLNVNFPACDPAAVTGIQVVRHGKRKIGDELVERTDPRGRPYVWIGTLRGEADVSPDTDIHVVLSGGIPVTPLFLDLTHVPTLQTLKQAFA</sequence>
<dbReference type="InterPro" id="IPR036523">
    <property type="entry name" value="SurE-like_sf"/>
</dbReference>
<dbReference type="HAMAP" id="MF_00060">
    <property type="entry name" value="SurE"/>
    <property type="match status" value="1"/>
</dbReference>
<feature type="binding site" evidence="7">
    <location>
        <position position="18"/>
    </location>
    <ligand>
        <name>a divalent metal cation</name>
        <dbReference type="ChEBI" id="CHEBI:60240"/>
    </ligand>
</feature>
<comment type="cofactor">
    <cofactor evidence="7">
        <name>a divalent metal cation</name>
        <dbReference type="ChEBI" id="CHEBI:60240"/>
    </cofactor>
    <text evidence="7">Binds 1 divalent metal cation per subunit.</text>
</comment>
<feature type="binding site" evidence="7">
    <location>
        <position position="19"/>
    </location>
    <ligand>
        <name>a divalent metal cation</name>
        <dbReference type="ChEBI" id="CHEBI:60240"/>
    </ligand>
</feature>
<evidence type="ECO:0000256" key="5">
    <source>
        <dbReference type="ARBA" id="ARBA00022741"/>
    </source>
</evidence>
<evidence type="ECO:0000256" key="7">
    <source>
        <dbReference type="HAMAP-Rule" id="MF_00060"/>
    </source>
</evidence>
<dbReference type="Gene3D" id="3.40.1210.10">
    <property type="entry name" value="Survival protein SurE-like phosphatase/nucleotidase"/>
    <property type="match status" value="1"/>
</dbReference>
<evidence type="ECO:0000259" key="8">
    <source>
        <dbReference type="Pfam" id="PF01975"/>
    </source>
</evidence>
<comment type="catalytic activity">
    <reaction evidence="1 7">
        <text>a ribonucleoside 5'-phosphate + H2O = a ribonucleoside + phosphate</text>
        <dbReference type="Rhea" id="RHEA:12484"/>
        <dbReference type="ChEBI" id="CHEBI:15377"/>
        <dbReference type="ChEBI" id="CHEBI:18254"/>
        <dbReference type="ChEBI" id="CHEBI:43474"/>
        <dbReference type="ChEBI" id="CHEBI:58043"/>
        <dbReference type="EC" id="3.1.3.5"/>
    </reaction>
</comment>
<feature type="binding site" evidence="7">
    <location>
        <position position="103"/>
    </location>
    <ligand>
        <name>a divalent metal cation</name>
        <dbReference type="ChEBI" id="CHEBI:60240"/>
    </ligand>
</feature>
<dbReference type="RefSeq" id="WP_180283521.1">
    <property type="nucleotide sequence ID" value="NZ_JABFDB010000013.1"/>
</dbReference>
<evidence type="ECO:0000256" key="3">
    <source>
        <dbReference type="ARBA" id="ARBA00022490"/>
    </source>
</evidence>
<comment type="subcellular location">
    <subcellularLocation>
        <location evidence="7">Cytoplasm</location>
    </subcellularLocation>
</comment>
<dbReference type="PANTHER" id="PTHR30457">
    <property type="entry name" value="5'-NUCLEOTIDASE SURE"/>
    <property type="match status" value="1"/>
</dbReference>
<keyword evidence="5 7" id="KW-0547">Nucleotide-binding</keyword>
<comment type="similarity">
    <text evidence="2 7">Belongs to the SurE nucleotidase family.</text>
</comment>
<dbReference type="InterPro" id="IPR030048">
    <property type="entry name" value="SurE"/>
</dbReference>
<proteinExistence type="inferred from homology"/>
<accession>A0ABX2TCG5</accession>
<comment type="caution">
    <text evidence="9">The sequence shown here is derived from an EMBL/GenBank/DDBJ whole genome shotgun (WGS) entry which is preliminary data.</text>
</comment>
<keyword evidence="4 7" id="KW-0479">Metal-binding</keyword>
<feature type="binding site" evidence="7">
    <location>
        <position position="50"/>
    </location>
    <ligand>
        <name>a divalent metal cation</name>
        <dbReference type="ChEBI" id="CHEBI:60240"/>
    </ligand>
</feature>
<name>A0ABX2TCG5_9PROT</name>
<evidence type="ECO:0000256" key="6">
    <source>
        <dbReference type="ARBA" id="ARBA00022801"/>
    </source>
</evidence>
<keyword evidence="6 7" id="KW-0378">Hydrolase</keyword>
<dbReference type="PANTHER" id="PTHR30457:SF12">
    <property type="entry name" value="5'_3'-NUCLEOTIDASE SURE"/>
    <property type="match status" value="1"/>
</dbReference>
<evidence type="ECO:0000256" key="4">
    <source>
        <dbReference type="ARBA" id="ARBA00022723"/>
    </source>
</evidence>
<feature type="domain" description="Survival protein SurE-like phosphatase/nucleotidase" evidence="8">
    <location>
        <begin position="13"/>
        <end position="197"/>
    </location>
</feature>
<keyword evidence="3 7" id="KW-0963">Cytoplasm</keyword>
<dbReference type="InterPro" id="IPR002828">
    <property type="entry name" value="SurE-like_Pase/nucleotidase"/>
</dbReference>
<evidence type="ECO:0000313" key="9">
    <source>
        <dbReference type="EMBL" id="NYZ21747.1"/>
    </source>
</evidence>
<evidence type="ECO:0000313" key="10">
    <source>
        <dbReference type="Proteomes" id="UP000584642"/>
    </source>
</evidence>
<dbReference type="EC" id="3.1.3.5" evidence="7"/>
<evidence type="ECO:0000256" key="2">
    <source>
        <dbReference type="ARBA" id="ARBA00011062"/>
    </source>
</evidence>
<gene>
    <name evidence="7 9" type="primary">surE</name>
    <name evidence="9" type="ORF">HND93_18695</name>
</gene>
<comment type="function">
    <text evidence="7">Nucleotidase that shows phosphatase activity on nucleoside 5'-monophosphates.</text>
</comment>
<dbReference type="Proteomes" id="UP000584642">
    <property type="component" value="Unassembled WGS sequence"/>
</dbReference>